<evidence type="ECO:0008006" key="4">
    <source>
        <dbReference type="Google" id="ProtNLM"/>
    </source>
</evidence>
<dbReference type="EMBL" id="JBHUDE010000109">
    <property type="protein sequence ID" value="MFD1608521.1"/>
    <property type="molecule type" value="Genomic_DNA"/>
</dbReference>
<sequence>MELAIKGNKFSRLLSLFSFWLGLINLLSLNIAILIQRNIFPSYYLYIVILGVISGVISLFLKTNSKGFTILGLLMNLLTGLTIICIIVFSFSINPSP</sequence>
<accession>A0ABW4HT60</accession>
<name>A0ABW4HT60_9BACI</name>
<protein>
    <recommendedName>
        <fullName evidence="4">DUF4064 domain-containing protein</fullName>
    </recommendedName>
</protein>
<dbReference type="RefSeq" id="WP_379597876.1">
    <property type="nucleotide sequence ID" value="NZ_JBHUDE010000109.1"/>
</dbReference>
<organism evidence="2 3">
    <name type="scientific">Oceanobacillus luteolus</name>
    <dbReference type="NCBI Taxonomy" id="1274358"/>
    <lineage>
        <taxon>Bacteria</taxon>
        <taxon>Bacillati</taxon>
        <taxon>Bacillota</taxon>
        <taxon>Bacilli</taxon>
        <taxon>Bacillales</taxon>
        <taxon>Bacillaceae</taxon>
        <taxon>Oceanobacillus</taxon>
    </lineage>
</organism>
<keyword evidence="3" id="KW-1185">Reference proteome</keyword>
<keyword evidence="1" id="KW-0472">Membrane</keyword>
<gene>
    <name evidence="2" type="ORF">ACFSBH_12870</name>
</gene>
<evidence type="ECO:0000313" key="3">
    <source>
        <dbReference type="Proteomes" id="UP001597221"/>
    </source>
</evidence>
<dbReference type="Proteomes" id="UP001597221">
    <property type="component" value="Unassembled WGS sequence"/>
</dbReference>
<comment type="caution">
    <text evidence="2">The sequence shown here is derived from an EMBL/GenBank/DDBJ whole genome shotgun (WGS) entry which is preliminary data.</text>
</comment>
<evidence type="ECO:0000313" key="2">
    <source>
        <dbReference type="EMBL" id="MFD1608521.1"/>
    </source>
</evidence>
<reference evidence="3" key="1">
    <citation type="journal article" date="2019" name="Int. J. Syst. Evol. Microbiol.">
        <title>The Global Catalogue of Microorganisms (GCM) 10K type strain sequencing project: providing services to taxonomists for standard genome sequencing and annotation.</title>
        <authorList>
            <consortium name="The Broad Institute Genomics Platform"/>
            <consortium name="The Broad Institute Genome Sequencing Center for Infectious Disease"/>
            <person name="Wu L."/>
            <person name="Ma J."/>
        </authorList>
    </citation>
    <scope>NUCLEOTIDE SEQUENCE [LARGE SCALE GENOMIC DNA]</scope>
    <source>
        <strain evidence="3">CGMCC 1.12376</strain>
    </source>
</reference>
<feature type="transmembrane region" description="Helical" evidence="1">
    <location>
        <begin position="12"/>
        <end position="35"/>
    </location>
</feature>
<feature type="transmembrane region" description="Helical" evidence="1">
    <location>
        <begin position="73"/>
        <end position="93"/>
    </location>
</feature>
<feature type="transmembrane region" description="Helical" evidence="1">
    <location>
        <begin position="41"/>
        <end position="61"/>
    </location>
</feature>
<evidence type="ECO:0000256" key="1">
    <source>
        <dbReference type="SAM" id="Phobius"/>
    </source>
</evidence>
<keyword evidence="1" id="KW-0812">Transmembrane</keyword>
<keyword evidence="1" id="KW-1133">Transmembrane helix</keyword>
<proteinExistence type="predicted"/>